<comment type="similarity">
    <text evidence="16">Belongs to the NqrB/RnfD family.</text>
</comment>
<comment type="catalytic activity">
    <reaction evidence="16">
        <text>a ubiquinone + n Na(+)(in) + NADH + H(+) = a ubiquinol + n Na(+)(out) + NAD(+)</text>
        <dbReference type="Rhea" id="RHEA:47748"/>
        <dbReference type="Rhea" id="RHEA-COMP:9565"/>
        <dbReference type="Rhea" id="RHEA-COMP:9566"/>
        <dbReference type="ChEBI" id="CHEBI:15378"/>
        <dbReference type="ChEBI" id="CHEBI:16389"/>
        <dbReference type="ChEBI" id="CHEBI:17976"/>
        <dbReference type="ChEBI" id="CHEBI:29101"/>
        <dbReference type="ChEBI" id="CHEBI:57540"/>
        <dbReference type="ChEBI" id="CHEBI:57945"/>
        <dbReference type="EC" id="7.2.1.1"/>
    </reaction>
</comment>
<accession>A0ABS5V2L0</accession>
<feature type="transmembrane region" description="Helical" evidence="16">
    <location>
        <begin position="368"/>
        <end position="388"/>
    </location>
</feature>
<evidence type="ECO:0000313" key="18">
    <source>
        <dbReference type="Proteomes" id="UP001195903"/>
    </source>
</evidence>
<comment type="function">
    <text evidence="16">NQR complex catalyzes the reduction of ubiquinone-1 to ubiquinol by two successive reactions, coupled with the transport of Na(+) ions from the cytoplasm to the periplasm. NqrA to NqrE are probably involved in the second step, the conversion of ubisemiquinone to ubiquinol.</text>
</comment>
<reference evidence="17 18" key="1">
    <citation type="submission" date="2021-05" db="EMBL/GenBank/DDBJ databases">
        <title>Shewanella sp. JM162201.</title>
        <authorList>
            <person name="Xu S."/>
            <person name="Li A."/>
        </authorList>
    </citation>
    <scope>NUCLEOTIDE SEQUENCE [LARGE SCALE GENOMIC DNA]</scope>
    <source>
        <strain evidence="17 18">JM162201</strain>
    </source>
</reference>
<dbReference type="PANTHER" id="PTHR30578">
    <property type="entry name" value="ELECTRON TRANSPORT COMPLEX PROTEIN RNFD"/>
    <property type="match status" value="1"/>
</dbReference>
<keyword evidence="10 16" id="KW-0520">NAD</keyword>
<comment type="cofactor">
    <cofactor evidence="16">
        <name>FMN</name>
        <dbReference type="ChEBI" id="CHEBI:58210"/>
    </cofactor>
</comment>
<keyword evidence="6 16" id="KW-0288">FMN</keyword>
<evidence type="ECO:0000256" key="14">
    <source>
        <dbReference type="ARBA" id="ARBA00023136"/>
    </source>
</evidence>
<keyword evidence="4 16" id="KW-0597">Phosphoprotein</keyword>
<dbReference type="InterPro" id="IPR010966">
    <property type="entry name" value="NqrB"/>
</dbReference>
<feature type="transmembrane region" description="Helical" evidence="16">
    <location>
        <begin position="194"/>
        <end position="211"/>
    </location>
</feature>
<keyword evidence="2 16" id="KW-1003">Cell membrane</keyword>
<keyword evidence="12 16" id="KW-0406">Ion transport</keyword>
<feature type="transmembrane region" description="Helical" evidence="16">
    <location>
        <begin position="56"/>
        <end position="75"/>
    </location>
</feature>
<keyword evidence="3" id="KW-0997">Cell inner membrane</keyword>
<evidence type="ECO:0000256" key="6">
    <source>
        <dbReference type="ARBA" id="ARBA00022643"/>
    </source>
</evidence>
<dbReference type="PIRSF" id="PIRSF016055">
    <property type="entry name" value="NADH-UbQ_OxRdtase_B_su"/>
    <property type="match status" value="1"/>
</dbReference>
<keyword evidence="8 16" id="KW-1278">Translocase</keyword>
<keyword evidence="11 16" id="KW-0915">Sodium</keyword>
<feature type="transmembrane region" description="Helical" evidence="16">
    <location>
        <begin position="250"/>
        <end position="275"/>
    </location>
</feature>
<dbReference type="NCBIfam" id="TIGR01937">
    <property type="entry name" value="nqrB"/>
    <property type="match status" value="1"/>
</dbReference>
<dbReference type="EC" id="7.2.1.1" evidence="16"/>
<dbReference type="Pfam" id="PF03116">
    <property type="entry name" value="NQR2_RnfD_RnfE"/>
    <property type="match status" value="1"/>
</dbReference>
<keyword evidence="1 16" id="KW-0813">Transport</keyword>
<keyword evidence="14 16" id="KW-0472">Membrane</keyword>
<feature type="transmembrane region" description="Helical" evidence="16">
    <location>
        <begin position="314"/>
        <end position="332"/>
    </location>
</feature>
<evidence type="ECO:0000256" key="1">
    <source>
        <dbReference type="ARBA" id="ARBA00022448"/>
    </source>
</evidence>
<dbReference type="PANTHER" id="PTHR30578:SF1">
    <property type="entry name" value="NA(+)-TRANSLOCATING NADH-QUINONE REDUCTASE SUBUNIT B"/>
    <property type="match status" value="1"/>
</dbReference>
<evidence type="ECO:0000313" key="17">
    <source>
        <dbReference type="EMBL" id="MBT1444682.1"/>
    </source>
</evidence>
<keyword evidence="7 16" id="KW-0812">Transmembrane</keyword>
<dbReference type="EMBL" id="JAHEPS010000003">
    <property type="protein sequence ID" value="MBT1444682.1"/>
    <property type="molecule type" value="Genomic_DNA"/>
</dbReference>
<dbReference type="InterPro" id="IPR004338">
    <property type="entry name" value="NqrB/RnfD"/>
</dbReference>
<comment type="subcellular location">
    <subcellularLocation>
        <location evidence="16">Cell membrane</location>
        <topology evidence="16">Multi-pass membrane protein</topology>
    </subcellularLocation>
</comment>
<feature type="transmembrane region" description="Helical" evidence="16">
    <location>
        <begin position="344"/>
        <end position="362"/>
    </location>
</feature>
<evidence type="ECO:0000256" key="9">
    <source>
        <dbReference type="ARBA" id="ARBA00022989"/>
    </source>
</evidence>
<dbReference type="Proteomes" id="UP001195903">
    <property type="component" value="Unassembled WGS sequence"/>
</dbReference>
<protein>
    <recommendedName>
        <fullName evidence="16">Na(+)-translocating NADH-quinone reductase subunit B</fullName>
        <shortName evidence="16">Na(+)-NQR subunit B</shortName>
        <shortName evidence="16">Na(+)-translocating NQR subunit B</shortName>
        <ecNumber evidence="16">7.2.1.1</ecNumber>
    </recommendedName>
    <alternativeName>
        <fullName evidence="16">NQR complex subunit B</fullName>
    </alternativeName>
    <alternativeName>
        <fullName evidence="16">NQR-1 subunit B</fullName>
    </alternativeName>
</protein>
<feature type="transmembrane region" description="Helical" evidence="16">
    <location>
        <begin position="114"/>
        <end position="136"/>
    </location>
</feature>
<keyword evidence="9 16" id="KW-1133">Transmembrane helix</keyword>
<evidence type="ECO:0000256" key="12">
    <source>
        <dbReference type="ARBA" id="ARBA00023065"/>
    </source>
</evidence>
<keyword evidence="15 16" id="KW-0739">Sodium transport</keyword>
<evidence type="ECO:0000256" key="7">
    <source>
        <dbReference type="ARBA" id="ARBA00022692"/>
    </source>
</evidence>
<dbReference type="RefSeq" id="WP_214506889.1">
    <property type="nucleotide sequence ID" value="NZ_JAHEPS010000003.1"/>
</dbReference>
<dbReference type="NCBIfam" id="NF003756">
    <property type="entry name" value="PRK05349.1"/>
    <property type="match status" value="1"/>
</dbReference>
<evidence type="ECO:0000256" key="15">
    <source>
        <dbReference type="ARBA" id="ARBA00023201"/>
    </source>
</evidence>
<name>A0ABS5V2L0_9GAMM</name>
<feature type="transmembrane region" description="Helical" evidence="16">
    <location>
        <begin position="156"/>
        <end position="182"/>
    </location>
</feature>
<evidence type="ECO:0000256" key="13">
    <source>
        <dbReference type="ARBA" id="ARBA00023075"/>
    </source>
</evidence>
<evidence type="ECO:0000256" key="10">
    <source>
        <dbReference type="ARBA" id="ARBA00023027"/>
    </source>
</evidence>
<keyword evidence="13 16" id="KW-0830">Ubiquinone</keyword>
<evidence type="ECO:0000256" key="16">
    <source>
        <dbReference type="HAMAP-Rule" id="MF_00426"/>
    </source>
</evidence>
<evidence type="ECO:0000256" key="2">
    <source>
        <dbReference type="ARBA" id="ARBA00022475"/>
    </source>
</evidence>
<evidence type="ECO:0000256" key="8">
    <source>
        <dbReference type="ARBA" id="ARBA00022967"/>
    </source>
</evidence>
<evidence type="ECO:0000256" key="4">
    <source>
        <dbReference type="ARBA" id="ARBA00022553"/>
    </source>
</evidence>
<keyword evidence="18" id="KW-1185">Reference proteome</keyword>
<gene>
    <name evidence="16" type="primary">nqrB</name>
    <name evidence="17" type="ORF">KJI95_09135</name>
</gene>
<comment type="caution">
    <text evidence="17">The sequence shown here is derived from an EMBL/GenBank/DDBJ whole genome shotgun (WGS) entry which is preliminary data.</text>
</comment>
<proteinExistence type="inferred from homology"/>
<keyword evidence="5 16" id="KW-0285">Flavoprotein</keyword>
<comment type="subunit">
    <text evidence="16">Composed of six subunits; NqrA, NqrB, NqrC, NqrD, NqrE and NqrF.</text>
</comment>
<organism evidence="17 18">
    <name type="scientific">Shewanella jiangmenensis</name>
    <dbReference type="NCBI Taxonomy" id="2837387"/>
    <lineage>
        <taxon>Bacteria</taxon>
        <taxon>Pseudomonadati</taxon>
        <taxon>Pseudomonadota</taxon>
        <taxon>Gammaproteobacteria</taxon>
        <taxon>Alteromonadales</taxon>
        <taxon>Shewanellaceae</taxon>
        <taxon>Shewanella</taxon>
    </lineage>
</organism>
<feature type="modified residue" description="FMN phosphoryl threonine" evidence="16">
    <location>
        <position position="229"/>
    </location>
</feature>
<dbReference type="HAMAP" id="MF_00426">
    <property type="entry name" value="NqrB"/>
    <property type="match status" value="1"/>
</dbReference>
<evidence type="ECO:0000256" key="5">
    <source>
        <dbReference type="ARBA" id="ARBA00022630"/>
    </source>
</evidence>
<feature type="transmembrane region" description="Helical" evidence="16">
    <location>
        <begin position="282"/>
        <end position="302"/>
    </location>
</feature>
<evidence type="ECO:0000256" key="3">
    <source>
        <dbReference type="ARBA" id="ARBA00022519"/>
    </source>
</evidence>
<sequence>MSLKDFLERIEPQFEKGGKYEKWYALYEAAATIFYTPGLVNKGKTHVRDNLDLKRMMITVWACAFPAMFVGMYNVGLQAQLALAAGFATPDVWQVSLFGILGTELTADAGWATLMWYGACFFLPIYAVTFVVGGIWEVLFAMVRGHEVNEGFFVTSILFALTLPATIPLWMVALGITFGVVVAKEVFGGTGRNFLNPALAGRAFLFFAYPLNMSGDTSWVVADGFSGATHLSQAASGTLEYGLNQDWWNAFFGFIPGSVGEVSTLAILLGGLVIIYTRIASWRIVGGVMVGMVAVSTLLNVIGSDTNPMFAMPWYWHLVLGGFAFGMMFMATDPVSASFTNQAKWAYGILIGAMAVFIRVINPAFPEGMMLAILFANLFAPLFDHFVVQANIKRRIARG</sequence>
<evidence type="ECO:0000256" key="11">
    <source>
        <dbReference type="ARBA" id="ARBA00023053"/>
    </source>
</evidence>